<sequence>MNDRRIGEIVDEVLMEQDAKAYREMMKSLKIPDWVAKILDSEGLEGESEELDYWITPNVRDGKESYRRALCEVYIASKHLDIDLVRVIRT</sequence>
<organism evidence="1 2">
    <name type="scientific">Lactococcus lactis subsp. lactis</name>
    <name type="common">Streptococcus lactis</name>
    <dbReference type="NCBI Taxonomy" id="1360"/>
    <lineage>
        <taxon>Bacteria</taxon>
        <taxon>Bacillati</taxon>
        <taxon>Bacillota</taxon>
        <taxon>Bacilli</taxon>
        <taxon>Lactobacillales</taxon>
        <taxon>Streptococcaceae</taxon>
        <taxon>Lactococcus</taxon>
    </lineage>
</organism>
<dbReference type="PATRIC" id="fig|1360.106.peg.2199"/>
<dbReference type="Proteomes" id="UP000054230">
    <property type="component" value="Unassembled WGS sequence"/>
</dbReference>
<evidence type="ECO:0000313" key="1">
    <source>
        <dbReference type="EMBL" id="KSU06386.1"/>
    </source>
</evidence>
<dbReference type="AlphaFoldDB" id="A0A0V8CYK2"/>
<gene>
    <name evidence="1" type="ORF">LMG8520_2088</name>
</gene>
<comment type="caution">
    <text evidence="1">The sequence shown here is derived from an EMBL/GenBank/DDBJ whole genome shotgun (WGS) entry which is preliminary data.</text>
</comment>
<name>A0A0V8CYK2_LACLL</name>
<protein>
    <submittedName>
        <fullName evidence="1">Uncharacterized protein</fullName>
    </submittedName>
</protein>
<evidence type="ECO:0000313" key="2">
    <source>
        <dbReference type="Proteomes" id="UP000054230"/>
    </source>
</evidence>
<proteinExistence type="predicted"/>
<reference evidence="2" key="1">
    <citation type="submission" date="2015-10" db="EMBL/GenBank/DDBJ databases">
        <title>Draft Genome Sequences of 11 Lactococcus lactis subspecies cremoris strains.</title>
        <authorList>
            <person name="Wels M."/>
            <person name="Backus L."/>
            <person name="Boekhorst J."/>
            <person name="Dijkstra A."/>
            <person name="Beerthuizen M."/>
            <person name="Kelly W."/>
            <person name="Siezen R."/>
            <person name="Bachmann H."/>
            <person name="Van Hijum S."/>
        </authorList>
    </citation>
    <scope>NUCLEOTIDE SEQUENCE [LARGE SCALE GENOMIC DNA]</scope>
    <source>
        <strain evidence="2">LMG8520</strain>
    </source>
</reference>
<dbReference type="EMBL" id="LKLP01000109">
    <property type="protein sequence ID" value="KSU06386.1"/>
    <property type="molecule type" value="Genomic_DNA"/>
</dbReference>
<accession>A0A0V8CYK2</accession>
<dbReference type="RefSeq" id="WP_058210254.1">
    <property type="nucleotide sequence ID" value="NZ_LKLP01000109.1"/>
</dbReference>